<dbReference type="Proteomes" id="UP000663828">
    <property type="component" value="Unassembled WGS sequence"/>
</dbReference>
<evidence type="ECO:0000313" key="1">
    <source>
        <dbReference type="EMBL" id="CAF1457483.1"/>
    </source>
</evidence>
<protein>
    <submittedName>
        <fullName evidence="1">Uncharacterized protein</fullName>
    </submittedName>
</protein>
<dbReference type="AlphaFoldDB" id="A0A815Q4M7"/>
<dbReference type="EMBL" id="CAJNOR010003895">
    <property type="protein sequence ID" value="CAF1457483.1"/>
    <property type="molecule type" value="Genomic_DNA"/>
</dbReference>
<name>A0A815Q4M7_ADIRI</name>
<evidence type="ECO:0000313" key="2">
    <source>
        <dbReference type="Proteomes" id="UP000663828"/>
    </source>
</evidence>
<gene>
    <name evidence="1" type="ORF">XAT740_LOCUS37242</name>
</gene>
<sequence>MSLSNSTYCHIVDQIPLIAANGIIQGVYNTVVGGDSTAATPGLGVGQYTATETPDKACDGDTSTKYVSFGSCVSTDVNDQCGLNTGLYLELQRGSTVVRALQIDTADDEPARDPLIVSLEGSNQSGTSLTLGSSWTLIYNGPSGLATDPDRKSGGSIQQINNMISYKSYRFLVSGKRSTSSAVQYSELILYGY</sequence>
<keyword evidence="2" id="KW-1185">Reference proteome</keyword>
<dbReference type="Gene3D" id="2.60.120.260">
    <property type="entry name" value="Galactose-binding domain-like"/>
    <property type="match status" value="1"/>
</dbReference>
<proteinExistence type="predicted"/>
<accession>A0A815Q4M7</accession>
<reference evidence="1" key="1">
    <citation type="submission" date="2021-02" db="EMBL/GenBank/DDBJ databases">
        <authorList>
            <person name="Nowell W R."/>
        </authorList>
    </citation>
    <scope>NUCLEOTIDE SEQUENCE</scope>
</reference>
<comment type="caution">
    <text evidence="1">The sequence shown here is derived from an EMBL/GenBank/DDBJ whole genome shotgun (WGS) entry which is preliminary data.</text>
</comment>
<organism evidence="1 2">
    <name type="scientific">Adineta ricciae</name>
    <name type="common">Rotifer</name>
    <dbReference type="NCBI Taxonomy" id="249248"/>
    <lineage>
        <taxon>Eukaryota</taxon>
        <taxon>Metazoa</taxon>
        <taxon>Spiralia</taxon>
        <taxon>Gnathifera</taxon>
        <taxon>Rotifera</taxon>
        <taxon>Eurotatoria</taxon>
        <taxon>Bdelloidea</taxon>
        <taxon>Adinetida</taxon>
        <taxon>Adinetidae</taxon>
        <taxon>Adineta</taxon>
    </lineage>
</organism>